<comment type="caution">
    <text evidence="2">The sequence shown here is derived from an EMBL/GenBank/DDBJ whole genome shotgun (WGS) entry which is preliminary data.</text>
</comment>
<keyword evidence="3" id="KW-1185">Reference proteome</keyword>
<evidence type="ECO:0000313" key="3">
    <source>
        <dbReference type="Proteomes" id="UP001215598"/>
    </source>
</evidence>
<feature type="region of interest" description="Disordered" evidence="1">
    <location>
        <begin position="802"/>
        <end position="844"/>
    </location>
</feature>
<sequence length="1118" mass="123533">MAGPSTTTDGAPSMVNTEYYSAPGPPGISPSQVPLPDSDVATNDGHSASAGGPPNSASDGGSPRAPPFLPQYTMYVDERGQPYLRDSHRTRFEIVPMGESISQSPEPVGPTHHSTLFGPSTRGPSTESDLSESTPAFVAPGDTNELLLLDLSLDPDSLSPHQLGQLNTIWGHIGSLNSRMITATAMVAEHQVATEGIQDQIQLLRRDMLSRVDSLRNEVNSQRSRLNRVLDDNIRIVKETGVSNTRISEILSTMGKNGGAHRVDRAPPVQLDNPSVAVRVPLPADVRTAIDAAVAPRATGESLEAYEHRVAAALRTKEGTLVAFPLPGQEEAYGGPNLNNGPCAAAIVGSLPTTDKYLSVGSASRAHLRFKDQRNSGAYRQATMLDHVDRKSNATPIAMNNTHSAYVSGTGGEGRDVLIEFADDAADNICEIIQSKVGIRIPLPADMRTPKAAEPAKYRGQDDHDLFVVEFLEKLLGWFRSNNYGGNDLDYYRVILLQNYLDGEAHCWYVTETREYAAKNGGEQPEFADLICAMHKRFIKSSSAQRAARAFNQFKWILDKGPEQLYTDLKEAGQRMVEMPALFVMKSRFMELMPTWIDRQLRLHRGLTAEFSEYETLRNHARQVWEIDMAMKAEADNDSRTRRGHSSSLQYPRGNGKREDRGPKPVTHTGTSRKKDQPRDTSPPREGLAGCDRDTYRSPRQADGAKTTGAKSCFACGGTDHFARDKVCPNYSENREQRPRVAAQRVLESYSEEDTNDFSDDASERSFDKKTAPDLDELIALAEENDNNIRVAAMRYYSMRVDENTGESDTESLTTESSVTDSSNPDSEDATITPRASGGSSPITLGNYNPGPACLVCRECSLVMRQVQATPENGLVMDQEYTVCEHLADLRQEEIPPSSRVATVPDAGGIVVEETDVEVSSLFAGYELNWLSDPDFPAGTIIDITVPEPAGCTSVLEELQLFEKGRASANLHPLTLLEYNANLKWLGHYRAYPDPNPRSDFEEWEANRRRELFADPTRGSRSRTHEFLDRIKILRDDEARITLCGPDTTLSREPAQEVVSAQLGDWAPVHECNLKLLDHHFQAVVTRRLIQKANSWIEEIRKERDNVLTPVDAIGLWD</sequence>
<proteinExistence type="predicted"/>
<organism evidence="2 3">
    <name type="scientific">Mycena metata</name>
    <dbReference type="NCBI Taxonomy" id="1033252"/>
    <lineage>
        <taxon>Eukaryota</taxon>
        <taxon>Fungi</taxon>
        <taxon>Dikarya</taxon>
        <taxon>Basidiomycota</taxon>
        <taxon>Agaricomycotina</taxon>
        <taxon>Agaricomycetes</taxon>
        <taxon>Agaricomycetidae</taxon>
        <taxon>Agaricales</taxon>
        <taxon>Marasmiineae</taxon>
        <taxon>Mycenaceae</taxon>
        <taxon>Mycena</taxon>
    </lineage>
</organism>
<dbReference type="AlphaFoldDB" id="A0AAD7JU85"/>
<feature type="compositionally biased region" description="Polar residues" evidence="1">
    <location>
        <begin position="112"/>
        <end position="134"/>
    </location>
</feature>
<feature type="region of interest" description="Disordered" evidence="1">
    <location>
        <begin position="100"/>
        <end position="135"/>
    </location>
</feature>
<protein>
    <submittedName>
        <fullName evidence="2">Uncharacterized protein</fullName>
    </submittedName>
</protein>
<evidence type="ECO:0000256" key="1">
    <source>
        <dbReference type="SAM" id="MobiDB-lite"/>
    </source>
</evidence>
<dbReference type="EMBL" id="JARKIB010000016">
    <property type="protein sequence ID" value="KAJ7770670.1"/>
    <property type="molecule type" value="Genomic_DNA"/>
</dbReference>
<feature type="region of interest" description="Disordered" evidence="1">
    <location>
        <begin position="1"/>
        <end position="70"/>
    </location>
</feature>
<evidence type="ECO:0000313" key="2">
    <source>
        <dbReference type="EMBL" id="KAJ7770670.1"/>
    </source>
</evidence>
<feature type="region of interest" description="Disordered" evidence="1">
    <location>
        <begin position="748"/>
        <end position="769"/>
    </location>
</feature>
<feature type="compositionally biased region" description="Low complexity" evidence="1">
    <location>
        <begin position="811"/>
        <end position="823"/>
    </location>
</feature>
<feature type="compositionally biased region" description="Acidic residues" evidence="1">
    <location>
        <begin position="750"/>
        <end position="761"/>
    </location>
</feature>
<accession>A0AAD7JU85</accession>
<feature type="region of interest" description="Disordered" evidence="1">
    <location>
        <begin position="634"/>
        <end position="711"/>
    </location>
</feature>
<dbReference type="Proteomes" id="UP001215598">
    <property type="component" value="Unassembled WGS sequence"/>
</dbReference>
<feature type="compositionally biased region" description="Basic and acidic residues" evidence="1">
    <location>
        <begin position="673"/>
        <end position="683"/>
    </location>
</feature>
<reference evidence="2" key="1">
    <citation type="submission" date="2023-03" db="EMBL/GenBank/DDBJ databases">
        <title>Massive genome expansion in bonnet fungi (Mycena s.s.) driven by repeated elements and novel gene families across ecological guilds.</title>
        <authorList>
            <consortium name="Lawrence Berkeley National Laboratory"/>
            <person name="Harder C.B."/>
            <person name="Miyauchi S."/>
            <person name="Viragh M."/>
            <person name="Kuo A."/>
            <person name="Thoen E."/>
            <person name="Andreopoulos B."/>
            <person name="Lu D."/>
            <person name="Skrede I."/>
            <person name="Drula E."/>
            <person name="Henrissat B."/>
            <person name="Morin E."/>
            <person name="Kohler A."/>
            <person name="Barry K."/>
            <person name="LaButti K."/>
            <person name="Morin E."/>
            <person name="Salamov A."/>
            <person name="Lipzen A."/>
            <person name="Mereny Z."/>
            <person name="Hegedus B."/>
            <person name="Baldrian P."/>
            <person name="Stursova M."/>
            <person name="Weitz H."/>
            <person name="Taylor A."/>
            <person name="Grigoriev I.V."/>
            <person name="Nagy L.G."/>
            <person name="Martin F."/>
            <person name="Kauserud H."/>
        </authorList>
    </citation>
    <scope>NUCLEOTIDE SEQUENCE</scope>
    <source>
        <strain evidence="2">CBHHK182m</strain>
    </source>
</reference>
<feature type="compositionally biased region" description="Low complexity" evidence="1">
    <location>
        <begin position="45"/>
        <end position="63"/>
    </location>
</feature>
<name>A0AAD7JU85_9AGAR</name>
<gene>
    <name evidence="2" type="ORF">B0H16DRAFT_1715326</name>
</gene>
<feature type="compositionally biased region" description="Polar residues" evidence="1">
    <location>
        <begin position="1"/>
        <end position="19"/>
    </location>
</feature>